<evidence type="ECO:0000313" key="2">
    <source>
        <dbReference type="Proteomes" id="UP000061660"/>
    </source>
</evidence>
<dbReference type="RefSeq" id="WP_062410321.1">
    <property type="nucleotide sequence ID" value="NZ_BJCS01000019.1"/>
</dbReference>
<dbReference type="SUPFAM" id="SSF158397">
    <property type="entry name" value="TM1646-like"/>
    <property type="match status" value="1"/>
</dbReference>
<sequence length="148" mass="17665">MKINPGWRPFGKEIIRSENNSSQQLQQKSFSDMMQQQDQRATREQLQRILQQIEHQGQRLAKSMTVRELRQYKLLVKQFLEETARRGVQLRETRGWDRRGRGKRYKLLEEIDRELLGLAEEMLDSEQGRIELLRKVGEIRGILINLSF</sequence>
<dbReference type="InterPro" id="IPR005585">
    <property type="entry name" value="DUF327"/>
</dbReference>
<proteinExistence type="predicted"/>
<reference evidence="1 2" key="2">
    <citation type="journal article" date="2016" name="Genome Announc.">
        <title>Complete Genome Sequences of Two Interactive Moderate Thermophiles, Paenibacillus napthalenovorans 32O-Y and Paenibacillus sp. 32O-W.</title>
        <authorList>
            <person name="Butler R.R.III."/>
            <person name="Wang J."/>
            <person name="Stark B.C."/>
            <person name="Pombert J.F."/>
        </authorList>
    </citation>
    <scope>NUCLEOTIDE SEQUENCE [LARGE SCALE GENOMIC DNA]</scope>
    <source>
        <strain evidence="1 2">32O-Y</strain>
    </source>
</reference>
<dbReference type="InterPro" id="IPR024042">
    <property type="entry name" value="TM1646-like_dom_sf"/>
</dbReference>
<dbReference type="Proteomes" id="UP000061660">
    <property type="component" value="Chromosome"/>
</dbReference>
<dbReference type="PATRIC" id="fig|162209.4.peg.4735"/>
<dbReference type="Pfam" id="PF03885">
    <property type="entry name" value="DUF327"/>
    <property type="match status" value="1"/>
</dbReference>
<dbReference type="EMBL" id="CP013652">
    <property type="protein sequence ID" value="ALS24772.1"/>
    <property type="molecule type" value="Genomic_DNA"/>
</dbReference>
<protein>
    <submittedName>
        <fullName evidence="1">Uncharacterized protein</fullName>
    </submittedName>
</protein>
<reference evidence="2" key="1">
    <citation type="submission" date="2015-12" db="EMBL/GenBank/DDBJ databases">
        <title>Complete genome sequences of two moderately thermophilic Paenibacillus species.</title>
        <authorList>
            <person name="Butler R.III."/>
            <person name="Wang J."/>
            <person name="Stark B.C."/>
            <person name="Pombert J.-F."/>
        </authorList>
    </citation>
    <scope>NUCLEOTIDE SEQUENCE [LARGE SCALE GENOMIC DNA]</scope>
    <source>
        <strain evidence="2">32O-Y</strain>
    </source>
</reference>
<keyword evidence="2" id="KW-1185">Reference proteome</keyword>
<dbReference type="Gene3D" id="1.20.120.490">
    <property type="entry name" value="Hypothetical protein TM1646-like domain"/>
    <property type="match status" value="1"/>
</dbReference>
<dbReference type="KEGG" id="pnp:IJ22_44910"/>
<dbReference type="AlphaFoldDB" id="A0A0U2W8B7"/>
<dbReference type="OrthoDB" id="1680946at2"/>
<dbReference type="STRING" id="162209.IJ22_44910"/>
<accession>A0A0U2W8B7</accession>
<name>A0A0U2W8B7_9BACL</name>
<evidence type="ECO:0000313" key="1">
    <source>
        <dbReference type="EMBL" id="ALS24772.1"/>
    </source>
</evidence>
<gene>
    <name evidence="1" type="ORF">IJ22_44910</name>
</gene>
<organism evidence="1 2">
    <name type="scientific">Paenibacillus naphthalenovorans</name>
    <dbReference type="NCBI Taxonomy" id="162209"/>
    <lineage>
        <taxon>Bacteria</taxon>
        <taxon>Bacillati</taxon>
        <taxon>Bacillota</taxon>
        <taxon>Bacilli</taxon>
        <taxon>Bacillales</taxon>
        <taxon>Paenibacillaceae</taxon>
        <taxon>Paenibacillus</taxon>
    </lineage>
</organism>